<evidence type="ECO:0000256" key="6">
    <source>
        <dbReference type="ARBA" id="ARBA00022741"/>
    </source>
</evidence>
<evidence type="ECO:0000256" key="8">
    <source>
        <dbReference type="ARBA" id="ARBA00022917"/>
    </source>
</evidence>
<evidence type="ECO:0000259" key="14">
    <source>
        <dbReference type="SMART" id="SM01016"/>
    </source>
</evidence>
<dbReference type="InParanoid" id="B8E123"/>
<dbReference type="EMBL" id="CP001251">
    <property type="protein sequence ID" value="ACK42760.1"/>
    <property type="molecule type" value="Genomic_DNA"/>
</dbReference>
<dbReference type="Pfam" id="PF05746">
    <property type="entry name" value="DALR_1"/>
    <property type="match status" value="1"/>
</dbReference>
<dbReference type="HOGENOM" id="CLU_006406_0_1_0"/>
<dbReference type="PANTHER" id="PTHR11956">
    <property type="entry name" value="ARGINYL-TRNA SYNTHETASE"/>
    <property type="match status" value="1"/>
</dbReference>
<dbReference type="SMART" id="SM01016">
    <property type="entry name" value="Arg_tRNA_synt_N"/>
    <property type="match status" value="1"/>
</dbReference>
<dbReference type="EnsemblBacteria" id="ACK42760">
    <property type="protein sequence ID" value="ACK42760"/>
    <property type="gene ID" value="Dtur_1486"/>
</dbReference>
<protein>
    <recommendedName>
        <fullName evidence="11">Arginine--tRNA ligase</fullName>
        <ecNumber evidence="11">6.1.1.19</ecNumber>
    </recommendedName>
    <alternativeName>
        <fullName evidence="11">Arginyl-tRNA synthetase</fullName>
        <shortName evidence="11">ArgRS</shortName>
    </alternativeName>
</protein>
<comment type="catalytic activity">
    <reaction evidence="10 11">
        <text>tRNA(Arg) + L-arginine + ATP = L-arginyl-tRNA(Arg) + AMP + diphosphate</text>
        <dbReference type="Rhea" id="RHEA:20301"/>
        <dbReference type="Rhea" id="RHEA-COMP:9658"/>
        <dbReference type="Rhea" id="RHEA-COMP:9673"/>
        <dbReference type="ChEBI" id="CHEBI:30616"/>
        <dbReference type="ChEBI" id="CHEBI:32682"/>
        <dbReference type="ChEBI" id="CHEBI:33019"/>
        <dbReference type="ChEBI" id="CHEBI:78442"/>
        <dbReference type="ChEBI" id="CHEBI:78513"/>
        <dbReference type="ChEBI" id="CHEBI:456215"/>
        <dbReference type="EC" id="6.1.1.19"/>
    </reaction>
</comment>
<dbReference type="InterPro" id="IPR009080">
    <property type="entry name" value="tRNAsynth_Ia_anticodon-bd"/>
</dbReference>
<sequence length="550" mass="63750">MRKHIYELIKKAVNSLKEKENFIVDDIEIIVETPKQKEYGDYATAVALQIAQKNKKPPRVVAEKISEYIKKSPFVKKIEIAGPGFINFFLNDEALWETLRLIRKDIDDFVKIPSKKKKIQIEFGSINPTGPMHIAHARGVTIGDSLANLFKRIGWNTEKEFYINDAGNQIDLLGESLYARYMQLLGYDYQVPEEGYHGYYLIELAKELLNQKSQIESMDETEKKKFFKEYALSKMLEDIKTTLLNFGVEYDVWFSERTLHENGKVKEVLEILRQNGYTYEKDGALWFSSTKFGDEKDRVLIKSDGKATYFLADIAYHLNKIQRGFDWIIDVWGADHHGHVTRLKGAIQALGYPKDILEIILVQMVRLMRGNEEIKMSKRTGDFITLKEIQEEVGKDAIRFFFLLRSPESQLDFDINLAKKQSVENPVYYVQYAHARCCSILKNAETKGYNLADLDKADLSLLKEEKEKDLILNLLRYPERLEDITRTLEIHQLPFYLLNLSTLFHGYYDSYKVISEDKELTLARLVLVDCVRIIIKDALSILGVSAPEKM</sequence>
<dbReference type="InterPro" id="IPR001278">
    <property type="entry name" value="Arg-tRNA-ligase"/>
</dbReference>
<organism evidence="15 16">
    <name type="scientific">Dictyoglomus turgidum (strain DSM 6724 / Z-1310)</name>
    <dbReference type="NCBI Taxonomy" id="515635"/>
    <lineage>
        <taxon>Bacteria</taxon>
        <taxon>Pseudomonadati</taxon>
        <taxon>Dictyoglomota</taxon>
        <taxon>Dictyoglomia</taxon>
        <taxon>Dictyoglomales</taxon>
        <taxon>Dictyoglomaceae</taxon>
        <taxon>Dictyoglomus</taxon>
    </lineage>
</organism>
<gene>
    <name evidence="11" type="primary">argS</name>
    <name evidence="15" type="ordered locus">Dtur_1486</name>
</gene>
<dbReference type="InterPro" id="IPR008909">
    <property type="entry name" value="DALR_anticod-bd"/>
</dbReference>
<evidence type="ECO:0000313" key="15">
    <source>
        <dbReference type="EMBL" id="ACK42760.1"/>
    </source>
</evidence>
<dbReference type="eggNOG" id="COG0018">
    <property type="taxonomic scope" value="Bacteria"/>
</dbReference>
<dbReference type="GO" id="GO:0005524">
    <property type="term" value="F:ATP binding"/>
    <property type="evidence" value="ECO:0007669"/>
    <property type="project" value="UniProtKB-UniRule"/>
</dbReference>
<dbReference type="CDD" id="cd07956">
    <property type="entry name" value="Anticodon_Ia_Arg"/>
    <property type="match status" value="1"/>
</dbReference>
<dbReference type="FunFam" id="3.40.50.620:FF:000062">
    <property type="entry name" value="Arginine--tRNA ligase"/>
    <property type="match status" value="1"/>
</dbReference>
<dbReference type="STRING" id="515635.Dtur_1486"/>
<dbReference type="InterPro" id="IPR014729">
    <property type="entry name" value="Rossmann-like_a/b/a_fold"/>
</dbReference>
<evidence type="ECO:0000256" key="3">
    <source>
        <dbReference type="ARBA" id="ARBA00011245"/>
    </source>
</evidence>
<dbReference type="InterPro" id="IPR036695">
    <property type="entry name" value="Arg-tRNA-synth_N_sf"/>
</dbReference>
<feature type="domain" description="Arginyl tRNA synthetase N-terminal" evidence="14">
    <location>
        <begin position="3"/>
        <end position="90"/>
    </location>
</feature>
<dbReference type="PANTHER" id="PTHR11956:SF5">
    <property type="entry name" value="ARGININE--TRNA LIGASE, CYTOPLASMIC"/>
    <property type="match status" value="1"/>
</dbReference>
<keyword evidence="6 11" id="KW-0547">Nucleotide-binding</keyword>
<accession>B8E123</accession>
<dbReference type="SMART" id="SM00836">
    <property type="entry name" value="DALR_1"/>
    <property type="match status" value="1"/>
</dbReference>
<keyword evidence="8 11" id="KW-0648">Protein biosynthesis</keyword>
<evidence type="ECO:0000256" key="12">
    <source>
        <dbReference type="RuleBase" id="RU363038"/>
    </source>
</evidence>
<dbReference type="GO" id="GO:0006420">
    <property type="term" value="P:arginyl-tRNA aminoacylation"/>
    <property type="evidence" value="ECO:0000318"/>
    <property type="project" value="GO_Central"/>
</dbReference>
<dbReference type="Pfam" id="PF00750">
    <property type="entry name" value="tRNA-synt_1d"/>
    <property type="match status" value="1"/>
</dbReference>
<dbReference type="NCBIfam" id="TIGR00456">
    <property type="entry name" value="argS"/>
    <property type="match status" value="1"/>
</dbReference>
<keyword evidence="9 11" id="KW-0030">Aminoacyl-tRNA synthetase</keyword>
<comment type="similarity">
    <text evidence="2 11 12">Belongs to the class-I aminoacyl-tRNA synthetase family.</text>
</comment>
<dbReference type="Proteomes" id="UP000007719">
    <property type="component" value="Chromosome"/>
</dbReference>
<dbReference type="Pfam" id="PF03485">
    <property type="entry name" value="Arg_tRNA_synt_N"/>
    <property type="match status" value="1"/>
</dbReference>
<name>B8E123_DICTD</name>
<evidence type="ECO:0000256" key="7">
    <source>
        <dbReference type="ARBA" id="ARBA00022840"/>
    </source>
</evidence>
<dbReference type="SUPFAM" id="SSF55190">
    <property type="entry name" value="Arginyl-tRNA synthetase (ArgRS), N-terminal 'additional' domain"/>
    <property type="match status" value="1"/>
</dbReference>
<proteinExistence type="inferred from homology"/>
<dbReference type="Gene3D" id="3.30.1360.70">
    <property type="entry name" value="Arginyl tRNA synthetase N-terminal domain"/>
    <property type="match status" value="1"/>
</dbReference>
<keyword evidence="4 11" id="KW-0963">Cytoplasm</keyword>
<evidence type="ECO:0000256" key="1">
    <source>
        <dbReference type="ARBA" id="ARBA00004496"/>
    </source>
</evidence>
<reference evidence="16" key="1">
    <citation type="journal article" date="2016" name="Front. Microbiol.">
        <title>The complete genome sequence of hyperthermophile Dictyoglomus turgidum DSM 6724 reveals a specialized carbohydrate fermentor.</title>
        <authorList>
            <person name="Brumm P.J."/>
            <person name="Gowda K."/>
            <person name="Robb F.T."/>
            <person name="Mead D.A."/>
        </authorList>
    </citation>
    <scope>NUCLEOTIDE SEQUENCE [LARGE SCALE GENOMIC DNA]</scope>
    <source>
        <strain evidence="16">DSM 6724 / Z-1310</strain>
    </source>
</reference>
<evidence type="ECO:0000256" key="11">
    <source>
        <dbReference type="HAMAP-Rule" id="MF_00123"/>
    </source>
</evidence>
<dbReference type="InterPro" id="IPR035684">
    <property type="entry name" value="ArgRS_core"/>
</dbReference>
<dbReference type="InterPro" id="IPR005148">
    <property type="entry name" value="Arg-tRNA-synth_N"/>
</dbReference>
<dbReference type="SUPFAM" id="SSF52374">
    <property type="entry name" value="Nucleotidylyl transferase"/>
    <property type="match status" value="1"/>
</dbReference>
<dbReference type="Gene3D" id="3.40.50.620">
    <property type="entry name" value="HUPs"/>
    <property type="match status" value="1"/>
</dbReference>
<dbReference type="PRINTS" id="PR01038">
    <property type="entry name" value="TRNASYNTHARG"/>
</dbReference>
<dbReference type="EC" id="6.1.1.19" evidence="11"/>
<dbReference type="KEGG" id="dtu:Dtur_1486"/>
<dbReference type="FunCoup" id="B8E123">
    <property type="interactions" value="354"/>
</dbReference>
<evidence type="ECO:0000256" key="10">
    <source>
        <dbReference type="ARBA" id="ARBA00049339"/>
    </source>
</evidence>
<comment type="subunit">
    <text evidence="3 11">Monomer.</text>
</comment>
<dbReference type="GO" id="GO:0004814">
    <property type="term" value="F:arginine-tRNA ligase activity"/>
    <property type="evidence" value="ECO:0000318"/>
    <property type="project" value="GO_Central"/>
</dbReference>
<dbReference type="SUPFAM" id="SSF47323">
    <property type="entry name" value="Anticodon-binding domain of a subclass of class I aminoacyl-tRNA synthetases"/>
    <property type="match status" value="1"/>
</dbReference>
<dbReference type="CDD" id="cd00671">
    <property type="entry name" value="ArgRS_core"/>
    <property type="match status" value="1"/>
</dbReference>
<dbReference type="AlphaFoldDB" id="B8E123"/>
<dbReference type="PATRIC" id="fig|515635.4.peg.1535"/>
<comment type="caution">
    <text evidence="11">Lacks conserved residue(s) required for the propagation of feature annotation.</text>
</comment>
<evidence type="ECO:0000256" key="4">
    <source>
        <dbReference type="ARBA" id="ARBA00022490"/>
    </source>
</evidence>
<evidence type="ECO:0000313" key="16">
    <source>
        <dbReference type="Proteomes" id="UP000007719"/>
    </source>
</evidence>
<comment type="subcellular location">
    <subcellularLocation>
        <location evidence="1 11">Cytoplasm</location>
    </subcellularLocation>
</comment>
<dbReference type="OrthoDB" id="9805987at2"/>
<evidence type="ECO:0000256" key="2">
    <source>
        <dbReference type="ARBA" id="ARBA00005594"/>
    </source>
</evidence>
<dbReference type="HAMAP" id="MF_00123">
    <property type="entry name" value="Arg_tRNA_synth"/>
    <property type="match status" value="1"/>
</dbReference>
<evidence type="ECO:0000259" key="13">
    <source>
        <dbReference type="SMART" id="SM00836"/>
    </source>
</evidence>
<keyword evidence="16" id="KW-1185">Reference proteome</keyword>
<evidence type="ECO:0000256" key="5">
    <source>
        <dbReference type="ARBA" id="ARBA00022598"/>
    </source>
</evidence>
<keyword evidence="7 11" id="KW-0067">ATP-binding</keyword>
<feature type="domain" description="DALR anticodon binding" evidence="13">
    <location>
        <begin position="430"/>
        <end position="550"/>
    </location>
</feature>
<keyword evidence="5 11" id="KW-0436">Ligase</keyword>
<dbReference type="FunFam" id="1.10.730.10:FF:000008">
    <property type="entry name" value="Arginine--tRNA ligase"/>
    <property type="match status" value="1"/>
</dbReference>
<dbReference type="Gene3D" id="1.10.730.10">
    <property type="entry name" value="Isoleucyl-tRNA Synthetase, Domain 1"/>
    <property type="match status" value="1"/>
</dbReference>
<dbReference type="FunFam" id="3.30.1360.70:FF:000031">
    <property type="match status" value="1"/>
</dbReference>
<dbReference type="RefSeq" id="WP_012583838.1">
    <property type="nucleotide sequence ID" value="NC_011661.1"/>
</dbReference>
<dbReference type="GO" id="GO:0005737">
    <property type="term" value="C:cytoplasm"/>
    <property type="evidence" value="ECO:0007669"/>
    <property type="project" value="UniProtKB-SubCell"/>
</dbReference>
<evidence type="ECO:0000256" key="9">
    <source>
        <dbReference type="ARBA" id="ARBA00023146"/>
    </source>
</evidence>